<dbReference type="CDD" id="cd08422">
    <property type="entry name" value="PBP2_CrgA_like"/>
    <property type="match status" value="1"/>
</dbReference>
<dbReference type="PANTHER" id="PTHR30537">
    <property type="entry name" value="HTH-TYPE TRANSCRIPTIONAL REGULATOR"/>
    <property type="match status" value="1"/>
</dbReference>
<dbReference type="GO" id="GO:0006351">
    <property type="term" value="P:DNA-templated transcription"/>
    <property type="evidence" value="ECO:0007669"/>
    <property type="project" value="TreeGrafter"/>
</dbReference>
<keyword evidence="7" id="KW-1185">Reference proteome</keyword>
<name>A0A1U9KLI9_9PROT</name>
<dbReference type="InterPro" id="IPR036390">
    <property type="entry name" value="WH_DNA-bd_sf"/>
</dbReference>
<dbReference type="Proteomes" id="UP000188604">
    <property type="component" value="Chromosome"/>
</dbReference>
<dbReference type="InterPro" id="IPR036388">
    <property type="entry name" value="WH-like_DNA-bd_sf"/>
</dbReference>
<dbReference type="PROSITE" id="PS50931">
    <property type="entry name" value="HTH_LYSR"/>
    <property type="match status" value="1"/>
</dbReference>
<reference evidence="6 7" key="1">
    <citation type="submission" date="2016-03" db="EMBL/GenBank/DDBJ databases">
        <title>Acetic acid bacteria sequencing.</title>
        <authorList>
            <person name="Brandt J."/>
            <person name="Jakob F."/>
            <person name="Vogel R.F."/>
        </authorList>
    </citation>
    <scope>NUCLEOTIDE SEQUENCE [LARGE SCALE GENOMIC DNA]</scope>
    <source>
        <strain evidence="6 7">NBRC 101099</strain>
    </source>
</reference>
<proteinExistence type="inferred from homology"/>
<dbReference type="Gene3D" id="1.10.10.10">
    <property type="entry name" value="Winged helix-like DNA-binding domain superfamily/Winged helix DNA-binding domain"/>
    <property type="match status" value="1"/>
</dbReference>
<dbReference type="InterPro" id="IPR005119">
    <property type="entry name" value="LysR_subst-bd"/>
</dbReference>
<comment type="similarity">
    <text evidence="1">Belongs to the LysR transcriptional regulatory family.</text>
</comment>
<dbReference type="Pfam" id="PF00126">
    <property type="entry name" value="HTH_1"/>
    <property type="match status" value="1"/>
</dbReference>
<evidence type="ECO:0000256" key="4">
    <source>
        <dbReference type="ARBA" id="ARBA00023163"/>
    </source>
</evidence>
<dbReference type="Pfam" id="PF03466">
    <property type="entry name" value="LysR_substrate"/>
    <property type="match status" value="1"/>
</dbReference>
<evidence type="ECO:0000259" key="5">
    <source>
        <dbReference type="PROSITE" id="PS50931"/>
    </source>
</evidence>
<dbReference type="STRING" id="320497.A0U93_00265"/>
<dbReference type="AlphaFoldDB" id="A0A1U9KLI9"/>
<protein>
    <recommendedName>
        <fullName evidence="5">HTH lysR-type domain-containing protein</fullName>
    </recommendedName>
</protein>
<sequence>MTSFVRAVESGSFVTAARSLGLSAPMVGNHVRFLEARLGGSLLVRTTRTQSLTDLGRSYYARCRAILADLEEAEALSGDNGIVPRGLLRISAPHSIGTTMLPAMIGRYLDRFPDMTVDLRLNDHRVDLIAEGFDVAIRGGALPDSRLRMRRLVPLTLVICAAPDYLRRHGIPARLEDLQAHACLDFAASSTPGRWQFGDAKKTTDVRVTGRLRSNSGHALRLAALEGRGIIMQPEFLVRDDLAAGRLVAVLPEAKPRKRPMQLVMAADAAPPPKLRHFVNHIVGEFKQAREIVKSGTVTL</sequence>
<keyword evidence="3" id="KW-0238">DNA-binding</keyword>
<evidence type="ECO:0000256" key="2">
    <source>
        <dbReference type="ARBA" id="ARBA00023015"/>
    </source>
</evidence>
<evidence type="ECO:0000256" key="1">
    <source>
        <dbReference type="ARBA" id="ARBA00009437"/>
    </source>
</evidence>
<evidence type="ECO:0000313" key="7">
    <source>
        <dbReference type="Proteomes" id="UP000188604"/>
    </source>
</evidence>
<dbReference type="PANTHER" id="PTHR30537:SF5">
    <property type="entry name" value="HTH-TYPE TRANSCRIPTIONAL ACTIVATOR TTDR-RELATED"/>
    <property type="match status" value="1"/>
</dbReference>
<dbReference type="Gene3D" id="3.40.190.290">
    <property type="match status" value="1"/>
</dbReference>
<dbReference type="GO" id="GO:0043565">
    <property type="term" value="F:sequence-specific DNA binding"/>
    <property type="evidence" value="ECO:0007669"/>
    <property type="project" value="TreeGrafter"/>
</dbReference>
<feature type="domain" description="HTH lysR-type" evidence="5">
    <location>
        <begin position="1"/>
        <end position="53"/>
    </location>
</feature>
<dbReference type="SUPFAM" id="SSF46785">
    <property type="entry name" value="Winged helix' DNA-binding domain"/>
    <property type="match status" value="1"/>
</dbReference>
<gene>
    <name evidence="6" type="ORF">A0U93_00265</name>
</gene>
<dbReference type="InterPro" id="IPR000847">
    <property type="entry name" value="LysR_HTH_N"/>
</dbReference>
<accession>A0A1U9KLI9</accession>
<dbReference type="OrthoDB" id="9812435at2"/>
<evidence type="ECO:0000256" key="3">
    <source>
        <dbReference type="ARBA" id="ARBA00023125"/>
    </source>
</evidence>
<dbReference type="GO" id="GO:0003700">
    <property type="term" value="F:DNA-binding transcription factor activity"/>
    <property type="evidence" value="ECO:0007669"/>
    <property type="project" value="InterPro"/>
</dbReference>
<keyword evidence="4" id="KW-0804">Transcription</keyword>
<dbReference type="KEGG" id="nch:A0U93_00265"/>
<keyword evidence="2" id="KW-0805">Transcription regulation</keyword>
<evidence type="ECO:0000313" key="6">
    <source>
        <dbReference type="EMBL" id="AQS86638.1"/>
    </source>
</evidence>
<organism evidence="6 7">
    <name type="scientific">Neoasaia chiangmaiensis</name>
    <dbReference type="NCBI Taxonomy" id="320497"/>
    <lineage>
        <taxon>Bacteria</taxon>
        <taxon>Pseudomonadati</taxon>
        <taxon>Pseudomonadota</taxon>
        <taxon>Alphaproteobacteria</taxon>
        <taxon>Acetobacterales</taxon>
        <taxon>Acetobacteraceae</taxon>
        <taxon>Neoasaia</taxon>
    </lineage>
</organism>
<dbReference type="SUPFAM" id="SSF53850">
    <property type="entry name" value="Periplasmic binding protein-like II"/>
    <property type="match status" value="1"/>
</dbReference>
<dbReference type="EMBL" id="CP014691">
    <property type="protein sequence ID" value="AQS86638.1"/>
    <property type="molecule type" value="Genomic_DNA"/>
</dbReference>
<dbReference type="InterPro" id="IPR058163">
    <property type="entry name" value="LysR-type_TF_proteobact-type"/>
</dbReference>
<dbReference type="FunFam" id="3.40.190.290:FF:000001">
    <property type="entry name" value="Transcriptional regulator, LysR family"/>
    <property type="match status" value="1"/>
</dbReference>